<protein>
    <submittedName>
        <fullName evidence="1">DUF3108 domain-containing protein</fullName>
    </submittedName>
</protein>
<comment type="caution">
    <text evidence="1">The sequence shown here is derived from an EMBL/GenBank/DDBJ whole genome shotgun (WGS) entry which is preliminary data.</text>
</comment>
<accession>A0ABS9J093</accession>
<reference evidence="1 2" key="1">
    <citation type="submission" date="2021-01" db="EMBL/GenBank/DDBJ databases">
        <title>Genome sequencing of Joostella atrarenae M1-2 (= KCTC 23194).</title>
        <authorList>
            <person name="Zakaria M.R."/>
            <person name="Lam M.Q."/>
            <person name="Chong C.S."/>
        </authorList>
    </citation>
    <scope>NUCLEOTIDE SEQUENCE [LARGE SCALE GENOMIC DNA]</scope>
    <source>
        <strain evidence="1 2">M1-2</strain>
    </source>
</reference>
<dbReference type="EMBL" id="JAETXX010000001">
    <property type="protein sequence ID" value="MCF8713854.1"/>
    <property type="molecule type" value="Genomic_DNA"/>
</dbReference>
<dbReference type="Proteomes" id="UP000829517">
    <property type="component" value="Unassembled WGS sequence"/>
</dbReference>
<gene>
    <name evidence="1" type="ORF">JM658_03355</name>
</gene>
<dbReference type="InterPro" id="IPR021457">
    <property type="entry name" value="DUF3108"/>
</dbReference>
<evidence type="ECO:0000313" key="1">
    <source>
        <dbReference type="EMBL" id="MCF8713854.1"/>
    </source>
</evidence>
<sequence length="262" mass="30614">MKKIILAITIFWLSAFVNQNETKEQKAFQDGEWFKFRIHYGIFNASYATLQVKDEYLNGKEVYHVTGIGKTTGLASLFFEVNDDYQSYFDKTTGQPYKFIRKIDEGGHTKDLEINFDYKAKKATLKDHKHDTEEYFDIDKGVQDLISGFYFLRDRVDRTTVAAGDEFVSDMLFDDDGIFKFKLKYLGREVLNTKFGKVKCLKFRPYVQSGRIFKEEESLTLWVSDDENKIPIRIKADILVGSIKADLEEFKGLKHQFKIQMN</sequence>
<evidence type="ECO:0000313" key="2">
    <source>
        <dbReference type="Proteomes" id="UP000829517"/>
    </source>
</evidence>
<keyword evidence="2" id="KW-1185">Reference proteome</keyword>
<name>A0ABS9J093_9FLAO</name>
<proteinExistence type="predicted"/>
<dbReference type="Pfam" id="PF11306">
    <property type="entry name" value="DUF3108"/>
    <property type="match status" value="1"/>
</dbReference>
<organism evidence="1 2">
    <name type="scientific">Joostella atrarenae</name>
    <dbReference type="NCBI Taxonomy" id="679257"/>
    <lineage>
        <taxon>Bacteria</taxon>
        <taxon>Pseudomonadati</taxon>
        <taxon>Bacteroidota</taxon>
        <taxon>Flavobacteriia</taxon>
        <taxon>Flavobacteriales</taxon>
        <taxon>Flavobacteriaceae</taxon>
        <taxon>Joostella</taxon>
    </lineage>
</organism>
<dbReference type="RefSeq" id="WP_236957812.1">
    <property type="nucleotide sequence ID" value="NZ_JAETXX010000001.1"/>
</dbReference>